<protein>
    <recommendedName>
        <fullName evidence="2">Ubiquitin-like domain-containing protein</fullName>
    </recommendedName>
</protein>
<dbReference type="EMBL" id="JH767132">
    <property type="protein sequence ID" value="EQC42441.1"/>
    <property type="molecule type" value="Genomic_DNA"/>
</dbReference>
<feature type="compositionally biased region" description="Low complexity" evidence="1">
    <location>
        <begin position="123"/>
        <end position="133"/>
    </location>
</feature>
<evidence type="ECO:0000313" key="4">
    <source>
        <dbReference type="Proteomes" id="UP000030762"/>
    </source>
</evidence>
<dbReference type="InParanoid" id="T0R692"/>
<dbReference type="AlphaFoldDB" id="T0R692"/>
<evidence type="ECO:0000313" key="3">
    <source>
        <dbReference type="EMBL" id="EQC42441.1"/>
    </source>
</evidence>
<feature type="region of interest" description="Disordered" evidence="1">
    <location>
        <begin position="250"/>
        <end position="272"/>
    </location>
</feature>
<dbReference type="SUPFAM" id="SSF54236">
    <property type="entry name" value="Ubiquitin-like"/>
    <property type="match status" value="1"/>
</dbReference>
<dbReference type="RefSeq" id="XP_008603864.1">
    <property type="nucleotide sequence ID" value="XM_008605642.1"/>
</dbReference>
<keyword evidence="4" id="KW-1185">Reference proteome</keyword>
<feature type="region of interest" description="Disordered" evidence="1">
    <location>
        <begin position="170"/>
        <end position="197"/>
    </location>
</feature>
<proteinExistence type="predicted"/>
<evidence type="ECO:0000259" key="2">
    <source>
        <dbReference type="PROSITE" id="PS50053"/>
    </source>
</evidence>
<reference evidence="3 4" key="1">
    <citation type="submission" date="2012-04" db="EMBL/GenBank/DDBJ databases">
        <title>The Genome Sequence of Saprolegnia declina VS20.</title>
        <authorList>
            <consortium name="The Broad Institute Genome Sequencing Platform"/>
            <person name="Russ C."/>
            <person name="Nusbaum C."/>
            <person name="Tyler B."/>
            <person name="van West P."/>
            <person name="Dieguez-Uribeondo J."/>
            <person name="de Bruijn I."/>
            <person name="Tripathy S."/>
            <person name="Jiang R."/>
            <person name="Young S.K."/>
            <person name="Zeng Q."/>
            <person name="Gargeya S."/>
            <person name="Fitzgerald M."/>
            <person name="Haas B."/>
            <person name="Abouelleil A."/>
            <person name="Alvarado L."/>
            <person name="Arachchi H.M."/>
            <person name="Berlin A."/>
            <person name="Chapman S.B."/>
            <person name="Goldberg J."/>
            <person name="Griggs A."/>
            <person name="Gujja S."/>
            <person name="Hansen M."/>
            <person name="Howarth C."/>
            <person name="Imamovic A."/>
            <person name="Larimer J."/>
            <person name="McCowen C."/>
            <person name="Montmayeur A."/>
            <person name="Murphy C."/>
            <person name="Neiman D."/>
            <person name="Pearson M."/>
            <person name="Priest M."/>
            <person name="Roberts A."/>
            <person name="Saif S."/>
            <person name="Shea T."/>
            <person name="Sisk P."/>
            <person name="Sykes S."/>
            <person name="Wortman J."/>
            <person name="Nusbaum C."/>
            <person name="Birren B."/>
        </authorList>
    </citation>
    <scope>NUCLEOTIDE SEQUENCE [LARGE SCALE GENOMIC DNA]</scope>
    <source>
        <strain evidence="3 4">VS20</strain>
    </source>
</reference>
<dbReference type="VEuPathDB" id="FungiDB:SDRG_00176"/>
<dbReference type="Proteomes" id="UP000030762">
    <property type="component" value="Unassembled WGS sequence"/>
</dbReference>
<evidence type="ECO:0000256" key="1">
    <source>
        <dbReference type="SAM" id="MobiDB-lite"/>
    </source>
</evidence>
<organism evidence="3 4">
    <name type="scientific">Saprolegnia diclina (strain VS20)</name>
    <dbReference type="NCBI Taxonomy" id="1156394"/>
    <lineage>
        <taxon>Eukaryota</taxon>
        <taxon>Sar</taxon>
        <taxon>Stramenopiles</taxon>
        <taxon>Oomycota</taxon>
        <taxon>Saprolegniomycetes</taxon>
        <taxon>Saprolegniales</taxon>
        <taxon>Saprolegniaceae</taxon>
        <taxon>Saprolegnia</taxon>
    </lineage>
</organism>
<feature type="domain" description="Ubiquitin-like" evidence="2">
    <location>
        <begin position="339"/>
        <end position="423"/>
    </location>
</feature>
<dbReference type="InterPro" id="IPR000626">
    <property type="entry name" value="Ubiquitin-like_dom"/>
</dbReference>
<name>T0R692_SAPDV</name>
<sequence length="430" mass="47632">MDVDRRHILSQDVFRALMRIEARLEWSVTEADVATSLHLPDDYVRNAVQTSSQFVGPGPGAYDPKPRLAAPHVPLLRSGPAREVHFTPDHMVSKETYRLGRESERTCVYPSLAKASPVRRKGPPSATTPATTPVISPLPPRRRHGVREMIIHEPSVGSLPAIGFSFPHAERPSNASSATPEHVSAATYDPRPLSKPLDVEPSRMIVGFHSSLHREPQWMPNPDRVPTDEIYRERLQRQTRAAKTILATPVVSGDRSGGPKAPGPREPSFDPFEWVKKQPDAAYKMSMIKAHLHAVLDTSDGSNQFPLRVATPDYFRRGSAEPAEATPSALALPDDDHRAPITCHFPNGLSLTFRMSVARSVRDLKVAIAKKLSARPTLETKHLDLRGQDVQPDMLLVYFHGKALEDKALLMDAGLDDRSHVVVAFDVKPR</sequence>
<gene>
    <name evidence="3" type="ORF">SDRG_00176</name>
</gene>
<accession>T0R692</accession>
<dbReference type="OMA" id="RAPITCH"/>
<feature type="region of interest" description="Disordered" evidence="1">
    <location>
        <begin position="116"/>
        <end position="141"/>
    </location>
</feature>
<dbReference type="CDD" id="cd17039">
    <property type="entry name" value="Ubl_ubiquitin_like"/>
    <property type="match status" value="1"/>
</dbReference>
<dbReference type="OrthoDB" id="72819at2759"/>
<dbReference type="PROSITE" id="PS50053">
    <property type="entry name" value="UBIQUITIN_2"/>
    <property type="match status" value="1"/>
</dbReference>
<dbReference type="GeneID" id="19940903"/>
<dbReference type="InterPro" id="IPR029071">
    <property type="entry name" value="Ubiquitin-like_domsf"/>
</dbReference>